<dbReference type="Gene3D" id="2.70.98.70">
    <property type="match status" value="1"/>
</dbReference>
<evidence type="ECO:0000313" key="4">
    <source>
        <dbReference type="Proteomes" id="UP000033956"/>
    </source>
</evidence>
<feature type="domain" description="Heparinase II/III-like C-terminal" evidence="2">
    <location>
        <begin position="431"/>
        <end position="582"/>
    </location>
</feature>
<organism evidence="3 4">
    <name type="scientific">Microbacterium terrae</name>
    <dbReference type="NCBI Taxonomy" id="69369"/>
    <lineage>
        <taxon>Bacteria</taxon>
        <taxon>Bacillati</taxon>
        <taxon>Actinomycetota</taxon>
        <taxon>Actinomycetes</taxon>
        <taxon>Micrococcales</taxon>
        <taxon>Microbacteriaceae</taxon>
        <taxon>Microbacterium</taxon>
    </lineage>
</organism>
<keyword evidence="4" id="KW-1185">Reference proteome</keyword>
<dbReference type="OrthoDB" id="9793856at2"/>
<reference evidence="3 4" key="1">
    <citation type="submission" date="2015-02" db="EMBL/GenBank/DDBJ databases">
        <title>Draft genome sequences of ten Microbacterium spp. with emphasis on heavy metal contaminated environments.</title>
        <authorList>
            <person name="Corretto E."/>
        </authorList>
    </citation>
    <scope>NUCLEOTIDE SEQUENCE [LARGE SCALE GENOMIC DNA]</scope>
    <source>
        <strain evidence="3 4">DSM 12510</strain>
    </source>
</reference>
<name>A0A0M2H803_9MICO</name>
<dbReference type="RefSeq" id="WP_052682461.1">
    <property type="nucleotide sequence ID" value="NZ_BAAAUP010000003.1"/>
</dbReference>
<comment type="subcellular location">
    <subcellularLocation>
        <location evidence="1">Cell envelope</location>
    </subcellularLocation>
</comment>
<dbReference type="Proteomes" id="UP000033956">
    <property type="component" value="Unassembled WGS sequence"/>
</dbReference>
<dbReference type="InterPro" id="IPR012480">
    <property type="entry name" value="Hepar_II_III_C"/>
</dbReference>
<dbReference type="GO" id="GO:0016829">
    <property type="term" value="F:lyase activity"/>
    <property type="evidence" value="ECO:0007669"/>
    <property type="project" value="InterPro"/>
</dbReference>
<dbReference type="EMBL" id="JYIZ01000041">
    <property type="protein sequence ID" value="KJL42650.1"/>
    <property type="molecule type" value="Genomic_DNA"/>
</dbReference>
<gene>
    <name evidence="3" type="ORF">RS81_01152</name>
</gene>
<dbReference type="InterPro" id="IPR008929">
    <property type="entry name" value="Chondroitin_lyas"/>
</dbReference>
<accession>A0A0M2H803</accession>
<protein>
    <submittedName>
        <fullName evidence="3">Heparinase II/III-like protein</fullName>
    </submittedName>
</protein>
<sequence>MTPQTEPFQGALAEALRARIGGDALTAERLAGLLSPADAALPHVSAADRSVWGPGGSADAAAVDALVAGATTDLAEPWPLPLASAAARVHIDGDREVWERPAFARQRRLSRAVVAAVTTDDDRFLADVLDGVWLLCEQSSWCWPAHDDAFTVRGSILATADEPYLDLGAGEVIGQLAVIDHVLGERLERRYPGTRARIRRESRLRVIDPFLTRRDWHWLGLDGDVHNWNPWIHGNVLLGALRLLDAPDDAALRAQVVALVIEGIDRYVSVLPLDGAVDEGYAYWWNGACRALEALDVLAYATGGVLDATGVPALRATVAFPHRVHLGGPWYLNVADGQAKPPAAQPWHALHRAARAFGDAAAQAHAAAHRGAEGTPAATETEGLPRLLRGIADAAWIQASPATSPLPRDTWLPSVEVVIAREVEGDATGLTVAAKGGHNGEHHNHNDVGEFIVATDGVPVVIDAGRPTYTLQTFGPDRYDIWTMRSIWHNVPVVAGVEQPPGAASAASGVTVSIDDAETAFDAELAGAYPPGTVGSWHRRVRLDRVARAVEVADSWSAAADGTEVRMLLAGSVELAPGSARVVPLDGATPVLVRWPDDVTARITPVDLDDPMLTAVWGARLTRLDLDVSHRDEVAVTIELDLPTPEDHR</sequence>
<dbReference type="STRING" id="92835.RS81_01152"/>
<dbReference type="AlphaFoldDB" id="A0A0M2H803"/>
<dbReference type="Pfam" id="PF07940">
    <property type="entry name" value="Hepar_II_III_C"/>
    <property type="match status" value="1"/>
</dbReference>
<evidence type="ECO:0000259" key="2">
    <source>
        <dbReference type="Pfam" id="PF07940"/>
    </source>
</evidence>
<dbReference type="PATRIC" id="fig|92835.4.peg.1171"/>
<comment type="caution">
    <text evidence="3">The sequence shown here is derived from an EMBL/GenBank/DDBJ whole genome shotgun (WGS) entry which is preliminary data.</text>
</comment>
<dbReference type="Gene3D" id="1.50.10.100">
    <property type="entry name" value="Chondroitin AC/alginate lyase"/>
    <property type="match status" value="1"/>
</dbReference>
<proteinExistence type="predicted"/>
<evidence type="ECO:0000256" key="1">
    <source>
        <dbReference type="ARBA" id="ARBA00004196"/>
    </source>
</evidence>
<dbReference type="GO" id="GO:0030313">
    <property type="term" value="C:cell envelope"/>
    <property type="evidence" value="ECO:0007669"/>
    <property type="project" value="UniProtKB-SubCell"/>
</dbReference>
<evidence type="ECO:0000313" key="3">
    <source>
        <dbReference type="EMBL" id="KJL42650.1"/>
    </source>
</evidence>